<keyword evidence="2" id="KW-1185">Reference proteome</keyword>
<reference evidence="1 2" key="1">
    <citation type="journal article" date="2019" name="Genome Biol. Evol.">
        <title>Insights into the evolution of the New World diploid cottons (Gossypium, subgenus Houzingenia) based on genome sequencing.</title>
        <authorList>
            <person name="Grover C.E."/>
            <person name="Arick M.A. 2nd"/>
            <person name="Thrash A."/>
            <person name="Conover J.L."/>
            <person name="Sanders W.S."/>
            <person name="Peterson D.G."/>
            <person name="Frelichowski J.E."/>
            <person name="Scheffler J.A."/>
            <person name="Scheffler B.E."/>
            <person name="Wendel J.F."/>
        </authorList>
    </citation>
    <scope>NUCLEOTIDE SEQUENCE [LARGE SCALE GENOMIC DNA]</scope>
    <source>
        <strain evidence="1">27</strain>
        <tissue evidence="1">Leaf</tissue>
    </source>
</reference>
<proteinExistence type="predicted"/>
<feature type="non-terminal residue" evidence="1">
    <location>
        <position position="151"/>
    </location>
</feature>
<organism evidence="1 2">
    <name type="scientific">Gossypium davidsonii</name>
    <name type="common">Davidson's cotton</name>
    <name type="synonym">Gossypium klotzschianum subsp. davidsonii</name>
    <dbReference type="NCBI Taxonomy" id="34287"/>
    <lineage>
        <taxon>Eukaryota</taxon>
        <taxon>Viridiplantae</taxon>
        <taxon>Streptophyta</taxon>
        <taxon>Embryophyta</taxon>
        <taxon>Tracheophyta</taxon>
        <taxon>Spermatophyta</taxon>
        <taxon>Magnoliopsida</taxon>
        <taxon>eudicotyledons</taxon>
        <taxon>Gunneridae</taxon>
        <taxon>Pentapetalae</taxon>
        <taxon>rosids</taxon>
        <taxon>malvids</taxon>
        <taxon>Malvales</taxon>
        <taxon>Malvaceae</taxon>
        <taxon>Malvoideae</taxon>
        <taxon>Gossypium</taxon>
    </lineage>
</organism>
<comment type="caution">
    <text evidence="1">The sequence shown here is derived from an EMBL/GenBank/DDBJ whole genome shotgun (WGS) entry which is preliminary data.</text>
</comment>
<protein>
    <submittedName>
        <fullName evidence="1">Uncharacterized protein</fullName>
    </submittedName>
</protein>
<dbReference type="Proteomes" id="UP000593561">
    <property type="component" value="Unassembled WGS sequence"/>
</dbReference>
<name>A0A7J8QUL2_GOSDV</name>
<gene>
    <name evidence="1" type="ORF">Godav_017820</name>
</gene>
<evidence type="ECO:0000313" key="1">
    <source>
        <dbReference type="EMBL" id="MBA0605228.1"/>
    </source>
</evidence>
<dbReference type="EMBL" id="JABFAC010000001">
    <property type="protein sequence ID" value="MBA0605228.1"/>
    <property type="molecule type" value="Genomic_DNA"/>
</dbReference>
<evidence type="ECO:0000313" key="2">
    <source>
        <dbReference type="Proteomes" id="UP000593561"/>
    </source>
</evidence>
<dbReference type="AlphaFoldDB" id="A0A7J8QUL2"/>
<sequence length="151" mass="16830">DPLQPIEIPAFNALTPYTTIGYTSAATFTSSISHVPTLQMSFQLFDRSCLPVIFLSLHACNACCLDHDNVDTQKLEDDVDVNHMSVLSISWRVPHENRGGKVPGFNLDYSPSKAHPPSYNLDHYHHHHPNPLSECKVSTQGLTSQIFLFLA</sequence>
<accession>A0A7J8QUL2</accession>